<dbReference type="InterPro" id="IPR002575">
    <property type="entry name" value="Aminoglycoside_PTrfase"/>
</dbReference>
<organism evidence="4 5">
    <name type="scientific">Pseudoclavibacter terrae</name>
    <dbReference type="NCBI Taxonomy" id="1530195"/>
    <lineage>
        <taxon>Bacteria</taxon>
        <taxon>Bacillati</taxon>
        <taxon>Actinomycetota</taxon>
        <taxon>Actinomycetes</taxon>
        <taxon>Micrococcales</taxon>
        <taxon>Microbacteriaceae</taxon>
        <taxon>Pseudoclavibacter</taxon>
    </lineage>
</organism>
<evidence type="ECO:0000313" key="5">
    <source>
        <dbReference type="Proteomes" id="UP000490386"/>
    </source>
</evidence>
<dbReference type="PANTHER" id="PTHR21064:SF6">
    <property type="entry name" value="AMINOGLYCOSIDE PHOSPHOTRANSFERASE DOMAIN-CONTAINING PROTEIN"/>
    <property type="match status" value="1"/>
</dbReference>
<evidence type="ECO:0000313" key="4">
    <source>
        <dbReference type="EMBL" id="KAB1636272.1"/>
    </source>
</evidence>
<evidence type="ECO:0000256" key="2">
    <source>
        <dbReference type="SAM" id="MobiDB-lite"/>
    </source>
</evidence>
<accession>A0A7J5AYY9</accession>
<feature type="compositionally biased region" description="Pro residues" evidence="2">
    <location>
        <begin position="13"/>
        <end position="24"/>
    </location>
</feature>
<gene>
    <name evidence="4" type="ORF">F8O03_17310</name>
</gene>
<dbReference type="OrthoDB" id="241498at2"/>
<comment type="similarity">
    <text evidence="1">Belongs to the pseudomonas-type ThrB family.</text>
</comment>
<feature type="region of interest" description="Disordered" evidence="2">
    <location>
        <begin position="1"/>
        <end position="27"/>
    </location>
</feature>
<feature type="domain" description="Aminoglycoside phosphotransferase" evidence="3">
    <location>
        <begin position="81"/>
        <end position="313"/>
    </location>
</feature>
<dbReference type="EMBL" id="WBJX01000007">
    <property type="protein sequence ID" value="KAB1636272.1"/>
    <property type="molecule type" value="Genomic_DNA"/>
</dbReference>
<evidence type="ECO:0000259" key="3">
    <source>
        <dbReference type="Pfam" id="PF01636"/>
    </source>
</evidence>
<keyword evidence="5" id="KW-1185">Reference proteome</keyword>
<dbReference type="PANTHER" id="PTHR21064">
    <property type="entry name" value="AMINOGLYCOSIDE PHOSPHOTRANSFERASE DOMAIN-CONTAINING PROTEIN-RELATED"/>
    <property type="match status" value="1"/>
</dbReference>
<protein>
    <submittedName>
        <fullName evidence="4">Phosphotransferase</fullName>
    </submittedName>
</protein>
<dbReference type="SUPFAM" id="SSF56112">
    <property type="entry name" value="Protein kinase-like (PK-like)"/>
    <property type="match status" value="1"/>
</dbReference>
<dbReference type="Proteomes" id="UP000490386">
    <property type="component" value="Unassembled WGS sequence"/>
</dbReference>
<keyword evidence="4" id="KW-0808">Transferase</keyword>
<dbReference type="AlphaFoldDB" id="A0A7J5AYY9"/>
<name>A0A7J5AYY9_9MICO</name>
<feature type="compositionally biased region" description="Basic and acidic residues" evidence="2">
    <location>
        <begin position="1"/>
        <end position="12"/>
    </location>
</feature>
<proteinExistence type="inferred from homology"/>
<evidence type="ECO:0000256" key="1">
    <source>
        <dbReference type="ARBA" id="ARBA00038240"/>
    </source>
</evidence>
<dbReference type="Pfam" id="PF01636">
    <property type="entry name" value="APH"/>
    <property type="match status" value="1"/>
</dbReference>
<dbReference type="GO" id="GO:0019202">
    <property type="term" value="F:amino acid kinase activity"/>
    <property type="evidence" value="ECO:0007669"/>
    <property type="project" value="TreeGrafter"/>
</dbReference>
<comment type="caution">
    <text evidence="4">The sequence shown here is derived from an EMBL/GenBank/DDBJ whole genome shotgun (WGS) entry which is preliminary data.</text>
</comment>
<reference evidence="4 5" key="1">
    <citation type="submission" date="2019-09" db="EMBL/GenBank/DDBJ databases">
        <title>Phylogeny of genus Pseudoclavibacter and closely related genus.</title>
        <authorList>
            <person name="Li Y."/>
        </authorList>
    </citation>
    <scope>NUCLEOTIDE SEQUENCE [LARGE SCALE GENOMIC DNA]</scope>
    <source>
        <strain evidence="4 5">THG-MD12</strain>
    </source>
</reference>
<dbReference type="InterPro" id="IPR050249">
    <property type="entry name" value="Pseudomonas-type_ThrB"/>
</dbReference>
<dbReference type="InterPro" id="IPR011009">
    <property type="entry name" value="Kinase-like_dom_sf"/>
</dbReference>
<sequence>MEHPALSRHTPEPPRPAHPLPGSPQPEETTMIEATLKQPVSGLRVFDALIKGEAAPAWLHDGMLAAFGIPQEASTKLISVSENASYLVELAGRPAGVVRLQQPGYQEGDEQLRSEMLWVEAIRDSGCADVPSPIPGADGQVTQSIQSPDGLALKAVYFEHVTGSILQDVDDAAPWFTELGQITARLHDHARSWRRPAGFDRFTWGLPDLLGSTARWGDWRRASLTPAQLDHLERAEMAALMRVQSAPAGWQDWGLVHSDLRPTNVIRDGERLIVIDFDDSGFSWFLYDFASALTFQEHKPEVRTMARNWIDGYRSEGQLTAAQLELGCALSMVRTLTMLGWSTTHRDEALPPDLQGGGVIDAAILAADNFLASPTWLVD</sequence>
<dbReference type="Gene3D" id="3.90.1200.10">
    <property type="match status" value="1"/>
</dbReference>